<dbReference type="Proteomes" id="UP000271125">
    <property type="component" value="Unassembled WGS sequence"/>
</dbReference>
<feature type="chain" id="PRO_5024858586" description="Secretion system C-terminal sorting domain-containing protein" evidence="1">
    <location>
        <begin position="18"/>
        <end position="653"/>
    </location>
</feature>
<evidence type="ECO:0000313" key="3">
    <source>
        <dbReference type="Proteomes" id="UP000271125"/>
    </source>
</evidence>
<feature type="signal peptide" evidence="1">
    <location>
        <begin position="1"/>
        <end position="17"/>
    </location>
</feature>
<gene>
    <name evidence="2" type="ORF">DRP43_02365</name>
</gene>
<keyword evidence="1" id="KW-0732">Signal</keyword>
<reference evidence="2 3" key="1">
    <citation type="submission" date="2018-06" db="EMBL/GenBank/DDBJ databases">
        <title>Extensive metabolic versatility and redundancy in microbially diverse, dynamic hydrothermal sediments.</title>
        <authorList>
            <person name="Dombrowski N."/>
            <person name="Teske A."/>
            <person name="Baker B.J."/>
        </authorList>
    </citation>
    <scope>NUCLEOTIDE SEQUENCE [LARGE SCALE GENOMIC DNA]</scope>
    <source>
        <strain evidence="2">B10_G13</strain>
    </source>
</reference>
<evidence type="ECO:0008006" key="4">
    <source>
        <dbReference type="Google" id="ProtNLM"/>
    </source>
</evidence>
<name>A0A660SN90_UNCT6</name>
<dbReference type="EMBL" id="QNBD01000085">
    <property type="protein sequence ID" value="RKX71576.1"/>
    <property type="molecule type" value="Genomic_DNA"/>
</dbReference>
<proteinExistence type="predicted"/>
<comment type="caution">
    <text evidence="2">The sequence shown here is derived from an EMBL/GenBank/DDBJ whole genome shotgun (WGS) entry which is preliminary data.</text>
</comment>
<dbReference type="NCBIfam" id="TIGR04183">
    <property type="entry name" value="Por_Secre_tail"/>
    <property type="match status" value="1"/>
</dbReference>
<accession>A0A660SN90</accession>
<dbReference type="InterPro" id="IPR026444">
    <property type="entry name" value="Secre_tail"/>
</dbReference>
<protein>
    <recommendedName>
        <fullName evidence="4">Secretion system C-terminal sorting domain-containing protein</fullName>
    </recommendedName>
</protein>
<organism evidence="2 3">
    <name type="scientific">candidate division TA06 bacterium</name>
    <dbReference type="NCBI Taxonomy" id="2250710"/>
    <lineage>
        <taxon>Bacteria</taxon>
        <taxon>Bacteria division TA06</taxon>
    </lineage>
</organism>
<evidence type="ECO:0000256" key="1">
    <source>
        <dbReference type="SAM" id="SignalP"/>
    </source>
</evidence>
<dbReference type="AlphaFoldDB" id="A0A660SN90"/>
<evidence type="ECO:0000313" key="2">
    <source>
        <dbReference type="EMBL" id="RKX71576.1"/>
    </source>
</evidence>
<sequence>MKRILLLLILFPVMNYAGQIEQIHKGFDKIKLGISNINQNEIYKESFVRKADSYFYGVSNLFENAGIYGEKLKRLTYSRDDIVIDSTLIIDYDTTIYSNIILIGDAQLIVRDCAFQFKGNLYAMQNSLFSVENCNFIVHQDFLYQYMFVSIDSAKIEIKNSAFNSSNLPINGAVVNKGLFLMDSVDMNGAFITFGLYDSGTIDIGYSNRAGEFVVLGDSTLLNIAHSDTVLLWLGFPKNSSGKLNTPPDTNEWVERFSYPDSTCTGINYSVNIDSLYGLMIATMAKDSTDVTITNAHLRASGNIFEIPITDTITGIIDYSHYNDWVAPFEERNYHLINSSVDAWNLYFFGAGDMTIKSSIFGECLSAGMCNTTFMNAMCDGSGGHIGASDSSMLTTFYTSLYADALLESKSISFFILTNFTSGNLIARNSAINIMYNTVLANPIQVYDSATVIIAGLYPPSPAYIDDTISISGSAFMLKAPGSIFQYEGYKLEYAPIEDTMTFYPITGIISEQVSDSELGKFITDSLDVGSYILRLWYYYSVSGIDSLSFDNSIYLSYNTGITDYDISANISFSIQSLIHNDNLEIKYSLSQSSEIEIALYNLSGQKVCMIYKGFTTKGKYDTIYNTKYLSKGVYFCGLKINDKLHKSIKIIK</sequence>